<dbReference type="EMBL" id="BMAU01021298">
    <property type="protein sequence ID" value="GFY10505.1"/>
    <property type="molecule type" value="Genomic_DNA"/>
</dbReference>
<reference evidence="1" key="1">
    <citation type="submission" date="2020-08" db="EMBL/GenBank/DDBJ databases">
        <title>Multicomponent nature underlies the extraordinary mechanical properties of spider dragline silk.</title>
        <authorList>
            <person name="Kono N."/>
            <person name="Nakamura H."/>
            <person name="Mori M."/>
            <person name="Yoshida Y."/>
            <person name="Ohtoshi R."/>
            <person name="Malay A.D."/>
            <person name="Moran D.A.P."/>
            <person name="Tomita M."/>
            <person name="Numata K."/>
            <person name="Arakawa K."/>
        </authorList>
    </citation>
    <scope>NUCLEOTIDE SEQUENCE</scope>
</reference>
<gene>
    <name evidence="1" type="ORF">TNCV_2565331</name>
</gene>
<dbReference type="AlphaFoldDB" id="A0A8X6VLD1"/>
<organism evidence="1 2">
    <name type="scientific">Trichonephila clavipes</name>
    <name type="common">Golden silk orbweaver</name>
    <name type="synonym">Nephila clavipes</name>
    <dbReference type="NCBI Taxonomy" id="2585209"/>
    <lineage>
        <taxon>Eukaryota</taxon>
        <taxon>Metazoa</taxon>
        <taxon>Ecdysozoa</taxon>
        <taxon>Arthropoda</taxon>
        <taxon>Chelicerata</taxon>
        <taxon>Arachnida</taxon>
        <taxon>Araneae</taxon>
        <taxon>Araneomorphae</taxon>
        <taxon>Entelegynae</taxon>
        <taxon>Araneoidea</taxon>
        <taxon>Nephilidae</taxon>
        <taxon>Trichonephila</taxon>
    </lineage>
</organism>
<evidence type="ECO:0000313" key="1">
    <source>
        <dbReference type="EMBL" id="GFY10505.1"/>
    </source>
</evidence>
<dbReference type="Proteomes" id="UP000887159">
    <property type="component" value="Unassembled WGS sequence"/>
</dbReference>
<evidence type="ECO:0000313" key="2">
    <source>
        <dbReference type="Proteomes" id="UP000887159"/>
    </source>
</evidence>
<accession>A0A8X6VLD1</accession>
<comment type="caution">
    <text evidence="1">The sequence shown here is derived from an EMBL/GenBank/DDBJ whole genome shotgun (WGS) entry which is preliminary data.</text>
</comment>
<protein>
    <submittedName>
        <fullName evidence="1">Uncharacterized protein</fullName>
    </submittedName>
</protein>
<keyword evidence="2" id="KW-1185">Reference proteome</keyword>
<sequence length="97" mass="11277">MTAQRYVHDIRHPHVLPLMQWLPGVIFQQYNAWPHTIRVSHKTVSALLLPFLDLPDPQIRVQSSIYGIIWDGGSGIPRVRMNQRQGYSKNEMKCLKT</sequence>
<name>A0A8X6VLD1_TRICX</name>
<proteinExistence type="predicted"/>